<keyword evidence="4" id="KW-1185">Reference proteome</keyword>
<dbReference type="SUPFAM" id="SSF55418">
    <property type="entry name" value="eIF4e-like"/>
    <property type="match status" value="1"/>
</dbReference>
<keyword evidence="1" id="KW-0694">RNA-binding</keyword>
<evidence type="ECO:0000256" key="1">
    <source>
        <dbReference type="RuleBase" id="RU004374"/>
    </source>
</evidence>
<feature type="region of interest" description="Disordered" evidence="2">
    <location>
        <begin position="25"/>
        <end position="44"/>
    </location>
</feature>
<dbReference type="Gene3D" id="3.30.760.10">
    <property type="entry name" value="RNA Cap, Translation Initiation Factor Eif4e"/>
    <property type="match status" value="1"/>
</dbReference>
<accession>A0A2H3DGG4</accession>
<dbReference type="PANTHER" id="PTHR11960">
    <property type="entry name" value="EUKARYOTIC TRANSLATION INITIATION FACTOR 4E RELATED"/>
    <property type="match status" value="1"/>
</dbReference>
<dbReference type="Proteomes" id="UP000217790">
    <property type="component" value="Unassembled WGS sequence"/>
</dbReference>
<dbReference type="GO" id="GO:0016281">
    <property type="term" value="C:eukaryotic translation initiation factor 4F complex"/>
    <property type="evidence" value="ECO:0007669"/>
    <property type="project" value="TreeGrafter"/>
</dbReference>
<dbReference type="InParanoid" id="A0A2H3DGG4"/>
<feature type="compositionally biased region" description="Polar residues" evidence="2">
    <location>
        <begin position="28"/>
        <end position="44"/>
    </location>
</feature>
<dbReference type="STRING" id="47427.A0A2H3DGG4"/>
<dbReference type="EMBL" id="KZ293674">
    <property type="protein sequence ID" value="PBK88177.1"/>
    <property type="molecule type" value="Genomic_DNA"/>
</dbReference>
<dbReference type="Pfam" id="PF01652">
    <property type="entry name" value="IF4E"/>
    <property type="match status" value="1"/>
</dbReference>
<evidence type="ECO:0000256" key="2">
    <source>
        <dbReference type="SAM" id="MobiDB-lite"/>
    </source>
</evidence>
<name>A0A2H3DGG4_ARMGA</name>
<dbReference type="PANTHER" id="PTHR11960:SF73">
    <property type="entry name" value="TRANSLATION INITIATION FACTOR 4E, PUTATIVE-RELATED"/>
    <property type="match status" value="1"/>
</dbReference>
<proteinExistence type="inferred from homology"/>
<dbReference type="InterPro" id="IPR001040">
    <property type="entry name" value="TIF_eIF_4E"/>
</dbReference>
<evidence type="ECO:0000313" key="4">
    <source>
        <dbReference type="Proteomes" id="UP000217790"/>
    </source>
</evidence>
<keyword evidence="1" id="KW-0396">Initiation factor</keyword>
<dbReference type="GO" id="GO:0000340">
    <property type="term" value="F:RNA 7-methylguanosine cap binding"/>
    <property type="evidence" value="ECO:0007669"/>
    <property type="project" value="TreeGrafter"/>
</dbReference>
<keyword evidence="1" id="KW-0648">Protein biosynthesis</keyword>
<dbReference type="OrthoDB" id="590761at2759"/>
<gene>
    <name evidence="3" type="ORF">ARMGADRAFT_1047443</name>
</gene>
<comment type="similarity">
    <text evidence="1">Belongs to the eukaryotic initiation factor 4E family.</text>
</comment>
<organism evidence="3 4">
    <name type="scientific">Armillaria gallica</name>
    <name type="common">Bulbous honey fungus</name>
    <name type="synonym">Armillaria bulbosa</name>
    <dbReference type="NCBI Taxonomy" id="47427"/>
    <lineage>
        <taxon>Eukaryota</taxon>
        <taxon>Fungi</taxon>
        <taxon>Dikarya</taxon>
        <taxon>Basidiomycota</taxon>
        <taxon>Agaricomycotina</taxon>
        <taxon>Agaricomycetes</taxon>
        <taxon>Agaricomycetidae</taxon>
        <taxon>Agaricales</taxon>
        <taxon>Marasmiineae</taxon>
        <taxon>Physalacriaceae</taxon>
        <taxon>Armillaria</taxon>
    </lineage>
</organism>
<reference evidence="4" key="1">
    <citation type="journal article" date="2017" name="Nat. Ecol. Evol.">
        <title>Genome expansion and lineage-specific genetic innovations in the forest pathogenic fungi Armillaria.</title>
        <authorList>
            <person name="Sipos G."/>
            <person name="Prasanna A.N."/>
            <person name="Walter M.C."/>
            <person name="O'Connor E."/>
            <person name="Balint B."/>
            <person name="Krizsan K."/>
            <person name="Kiss B."/>
            <person name="Hess J."/>
            <person name="Varga T."/>
            <person name="Slot J."/>
            <person name="Riley R."/>
            <person name="Boka B."/>
            <person name="Rigling D."/>
            <person name="Barry K."/>
            <person name="Lee J."/>
            <person name="Mihaltcheva S."/>
            <person name="LaButti K."/>
            <person name="Lipzen A."/>
            <person name="Waldron R."/>
            <person name="Moloney N.M."/>
            <person name="Sperisen C."/>
            <person name="Kredics L."/>
            <person name="Vagvoelgyi C."/>
            <person name="Patrignani A."/>
            <person name="Fitzpatrick D."/>
            <person name="Nagy I."/>
            <person name="Doyle S."/>
            <person name="Anderson J.B."/>
            <person name="Grigoriev I.V."/>
            <person name="Gueldener U."/>
            <person name="Muensterkoetter M."/>
            <person name="Nagy L.G."/>
        </authorList>
    </citation>
    <scope>NUCLEOTIDE SEQUENCE [LARGE SCALE GENOMIC DNA]</scope>
    <source>
        <strain evidence="4">Ar21-2</strain>
    </source>
</reference>
<dbReference type="InterPro" id="IPR023398">
    <property type="entry name" value="TIF_eIF4e-like"/>
</dbReference>
<evidence type="ECO:0000313" key="3">
    <source>
        <dbReference type="EMBL" id="PBK88177.1"/>
    </source>
</evidence>
<protein>
    <submittedName>
        <fullName evidence="3">Uncharacterized protein</fullName>
    </submittedName>
</protein>
<dbReference type="GO" id="GO:0003743">
    <property type="term" value="F:translation initiation factor activity"/>
    <property type="evidence" value="ECO:0007669"/>
    <property type="project" value="UniProtKB-KW"/>
</dbReference>
<sequence length="205" mass="22711">MIDDPKTPGVLVKAPEHPLRYLRLPYTPASNSQPSTTTDSPFSHSTEFDDYETGLILKGNSNYHLFKLGIKPLSEDEANANGSKWISTMKNTPGLLDRCWNRLAMAMVDRIQVWTRTKNGVEKFHSIGKKLPDGIGLEFLYNTDDRPQSKKFLSMQMMAQTCYRKSDSRQSSAPNAGVFGGIVVGKSGAFGSGSVTSKRAERTML</sequence>
<dbReference type="AlphaFoldDB" id="A0A2H3DGG4"/>